<keyword evidence="2" id="KW-0812">Transmembrane</keyword>
<feature type="transmembrane region" description="Helical" evidence="2">
    <location>
        <begin position="291"/>
        <end position="310"/>
    </location>
</feature>
<keyword evidence="4" id="KW-1185">Reference proteome</keyword>
<dbReference type="Proteomes" id="UP000198943">
    <property type="component" value="Unassembled WGS sequence"/>
</dbReference>
<evidence type="ECO:0000256" key="2">
    <source>
        <dbReference type="SAM" id="Phobius"/>
    </source>
</evidence>
<feature type="coiled-coil region" evidence="1">
    <location>
        <begin position="256"/>
        <end position="287"/>
    </location>
</feature>
<gene>
    <name evidence="3" type="ORF">SAMN04487864_101171</name>
</gene>
<evidence type="ECO:0000256" key="1">
    <source>
        <dbReference type="SAM" id="Coils"/>
    </source>
</evidence>
<reference evidence="4" key="1">
    <citation type="submission" date="2016-10" db="EMBL/GenBank/DDBJ databases">
        <authorList>
            <person name="Varghese N."/>
            <person name="Submissions S."/>
        </authorList>
    </citation>
    <scope>NUCLEOTIDE SEQUENCE [LARGE SCALE GENOMIC DNA]</scope>
    <source>
        <strain evidence="4">DSM 11005</strain>
    </source>
</reference>
<feature type="coiled-coil region" evidence="1">
    <location>
        <begin position="4"/>
        <end position="55"/>
    </location>
</feature>
<dbReference type="EMBL" id="FMYW01000001">
    <property type="protein sequence ID" value="SDB96533.1"/>
    <property type="molecule type" value="Genomic_DNA"/>
</dbReference>
<evidence type="ECO:0000313" key="3">
    <source>
        <dbReference type="EMBL" id="SDB96533.1"/>
    </source>
</evidence>
<organism evidence="3 4">
    <name type="scientific">Succiniclasticum ruminis</name>
    <dbReference type="NCBI Taxonomy" id="40841"/>
    <lineage>
        <taxon>Bacteria</taxon>
        <taxon>Bacillati</taxon>
        <taxon>Bacillota</taxon>
        <taxon>Negativicutes</taxon>
        <taxon>Acidaminococcales</taxon>
        <taxon>Acidaminococcaceae</taxon>
        <taxon>Succiniclasticum</taxon>
    </lineage>
</organism>
<sequence>MDYNKELDIAIAEFKREAKKIKDLNSLTNSTVNLIEKIEEEKTALNKSVDALTNVCKPLDTSVTGITKACQDMKSIVSNNEALNEQLKQDLCAKIDSFMKEETEARKSLVSEIHDSVREDAEKIVSTVINPLTHSITEYQQLNQKLDTIADKIIDSHTEFLNKEDTYRERFENQTNQKLQMSIEDNHQNFAILTSQIGTTQSALNTAIASTVSTQTTKFLEDSQTKYLGTVEKVELMAKHNTERIDAVESRLSASIDSIAKKIEAENERLEEIRKLQEESFSKLKSQLIKILLISIVILLVSFAVVYIIIK</sequence>
<accession>A0A1G6HQW0</accession>
<protein>
    <submittedName>
        <fullName evidence="3">Uncharacterized protein</fullName>
    </submittedName>
</protein>
<evidence type="ECO:0000313" key="4">
    <source>
        <dbReference type="Proteomes" id="UP000198943"/>
    </source>
</evidence>
<keyword evidence="2" id="KW-1133">Transmembrane helix</keyword>
<proteinExistence type="predicted"/>
<dbReference type="AlphaFoldDB" id="A0A1G6HQW0"/>
<keyword evidence="1" id="KW-0175">Coiled coil</keyword>
<keyword evidence="2" id="KW-0472">Membrane</keyword>
<name>A0A1G6HQW0_9FIRM</name>
<dbReference type="RefSeq" id="WP_093728947.1">
    <property type="nucleotide sequence ID" value="NZ_FMYW01000001.1"/>
</dbReference>